<dbReference type="EMBL" id="ANOH01000037">
    <property type="protein sequence ID" value="EMI58173.1"/>
    <property type="molecule type" value="Genomic_DNA"/>
</dbReference>
<dbReference type="InterPro" id="IPR000792">
    <property type="entry name" value="Tscrpt_reg_LuxR_C"/>
</dbReference>
<dbReference type="CDD" id="cd06170">
    <property type="entry name" value="LuxR_C_like"/>
    <property type="match status" value="1"/>
</dbReference>
<evidence type="ECO:0000313" key="6">
    <source>
        <dbReference type="EMBL" id="EMI58173.1"/>
    </source>
</evidence>
<evidence type="ECO:0000256" key="3">
    <source>
        <dbReference type="PROSITE-ProRule" id="PRU00169"/>
    </source>
</evidence>
<feature type="domain" description="HTH luxR-type" evidence="4">
    <location>
        <begin position="148"/>
        <end position="213"/>
    </location>
</feature>
<evidence type="ECO:0000259" key="5">
    <source>
        <dbReference type="PROSITE" id="PS50110"/>
    </source>
</evidence>
<protein>
    <submittedName>
        <fullName evidence="6">Two component transcriptional regulator, LuxR family</fullName>
    </submittedName>
</protein>
<dbReference type="GO" id="GO:0006355">
    <property type="term" value="P:regulation of DNA-templated transcription"/>
    <property type="evidence" value="ECO:0007669"/>
    <property type="project" value="InterPro"/>
</dbReference>
<dbReference type="InterPro" id="IPR001789">
    <property type="entry name" value="Sig_transdc_resp-reg_receiver"/>
</dbReference>
<dbReference type="SMART" id="SM00421">
    <property type="entry name" value="HTH_LUXR"/>
    <property type="match status" value="1"/>
</dbReference>
<dbReference type="InterPro" id="IPR018126">
    <property type="entry name" value="SASP_alpha/beta-type_CS"/>
</dbReference>
<evidence type="ECO:0000313" key="7">
    <source>
        <dbReference type="Proteomes" id="UP000011885"/>
    </source>
</evidence>
<dbReference type="CDD" id="cd17535">
    <property type="entry name" value="REC_NarL-like"/>
    <property type="match status" value="1"/>
</dbReference>
<dbReference type="SUPFAM" id="SSF52172">
    <property type="entry name" value="CheY-like"/>
    <property type="match status" value="1"/>
</dbReference>
<dbReference type="PATRIC" id="fig|1263870.3.peg.416"/>
<dbReference type="PRINTS" id="PR00038">
    <property type="entry name" value="HTHLUXR"/>
</dbReference>
<comment type="caution">
    <text evidence="6">The sequence shown here is derived from an EMBL/GenBank/DDBJ whole genome shotgun (WGS) entry which is preliminary data.</text>
</comment>
<dbReference type="OrthoDB" id="275810at2"/>
<accession>M5UQB3</accession>
<dbReference type="PROSITE" id="PS00304">
    <property type="entry name" value="SASP_1"/>
    <property type="match status" value="1"/>
</dbReference>
<feature type="modified residue" description="4-aspartylphosphate" evidence="3">
    <location>
        <position position="59"/>
    </location>
</feature>
<dbReference type="SUPFAM" id="SSF46894">
    <property type="entry name" value="C-terminal effector domain of the bipartite response regulators"/>
    <property type="match status" value="1"/>
</dbReference>
<dbReference type="Proteomes" id="UP000011885">
    <property type="component" value="Unassembled WGS sequence"/>
</dbReference>
<keyword evidence="2" id="KW-0238">DNA-binding</keyword>
<dbReference type="InterPro" id="IPR011006">
    <property type="entry name" value="CheY-like_superfamily"/>
</dbReference>
<dbReference type="PANTHER" id="PTHR43214">
    <property type="entry name" value="TWO-COMPONENT RESPONSE REGULATOR"/>
    <property type="match status" value="1"/>
</dbReference>
<dbReference type="GO" id="GO:0006265">
    <property type="term" value="P:DNA topological change"/>
    <property type="evidence" value="ECO:0007669"/>
    <property type="project" value="InterPro"/>
</dbReference>
<dbReference type="RefSeq" id="WP_008673818.1">
    <property type="nucleotide sequence ID" value="NZ_ANOH01000037.1"/>
</dbReference>
<dbReference type="PROSITE" id="PS50043">
    <property type="entry name" value="HTH_LUXR_2"/>
    <property type="match status" value="1"/>
</dbReference>
<evidence type="ECO:0000256" key="1">
    <source>
        <dbReference type="ARBA" id="ARBA00022553"/>
    </source>
</evidence>
<organism evidence="6 7">
    <name type="scientific">Rhodopirellula sallentina SM41</name>
    <dbReference type="NCBI Taxonomy" id="1263870"/>
    <lineage>
        <taxon>Bacteria</taxon>
        <taxon>Pseudomonadati</taxon>
        <taxon>Planctomycetota</taxon>
        <taxon>Planctomycetia</taxon>
        <taxon>Pirellulales</taxon>
        <taxon>Pirellulaceae</taxon>
        <taxon>Rhodopirellula</taxon>
    </lineage>
</organism>
<keyword evidence="1 3" id="KW-0597">Phosphoprotein</keyword>
<dbReference type="GO" id="GO:0000160">
    <property type="term" value="P:phosphorelay signal transduction system"/>
    <property type="evidence" value="ECO:0007669"/>
    <property type="project" value="InterPro"/>
</dbReference>
<dbReference type="InterPro" id="IPR016032">
    <property type="entry name" value="Sig_transdc_resp-reg_C-effctor"/>
</dbReference>
<gene>
    <name evidence="6" type="ORF">RSSM_00382</name>
</gene>
<dbReference type="Gene3D" id="3.40.50.2300">
    <property type="match status" value="1"/>
</dbReference>
<dbReference type="GO" id="GO:0003690">
    <property type="term" value="F:double-stranded DNA binding"/>
    <property type="evidence" value="ECO:0007669"/>
    <property type="project" value="InterPro"/>
</dbReference>
<keyword evidence="7" id="KW-1185">Reference proteome</keyword>
<dbReference type="InterPro" id="IPR039420">
    <property type="entry name" value="WalR-like"/>
</dbReference>
<dbReference type="Pfam" id="PF00072">
    <property type="entry name" value="Response_reg"/>
    <property type="match status" value="1"/>
</dbReference>
<evidence type="ECO:0000259" key="4">
    <source>
        <dbReference type="PROSITE" id="PS50043"/>
    </source>
</evidence>
<feature type="domain" description="Response regulatory" evidence="5">
    <location>
        <begin position="5"/>
        <end position="124"/>
    </location>
</feature>
<dbReference type="InterPro" id="IPR058245">
    <property type="entry name" value="NreC/VraR/RcsB-like_REC"/>
</dbReference>
<proteinExistence type="predicted"/>
<evidence type="ECO:0000256" key="2">
    <source>
        <dbReference type="ARBA" id="ARBA00023125"/>
    </source>
</evidence>
<name>M5UQB3_9BACT</name>
<dbReference type="AlphaFoldDB" id="M5UQB3"/>
<dbReference type="SMART" id="SM00448">
    <property type="entry name" value="REC"/>
    <property type="match status" value="1"/>
</dbReference>
<reference evidence="6 7" key="1">
    <citation type="journal article" date="2013" name="Mar. Genomics">
        <title>Expression of sulfatases in Rhodopirellula baltica and the diversity of sulfatases in the genus Rhodopirellula.</title>
        <authorList>
            <person name="Wegner C.E."/>
            <person name="Richter-Heitmann T."/>
            <person name="Klindworth A."/>
            <person name="Klockow C."/>
            <person name="Richter M."/>
            <person name="Achstetter T."/>
            <person name="Glockner F.O."/>
            <person name="Harder J."/>
        </authorList>
    </citation>
    <scope>NUCLEOTIDE SEQUENCE [LARGE SCALE GENOMIC DNA]</scope>
    <source>
        <strain evidence="6 7">SM41</strain>
    </source>
</reference>
<dbReference type="PROSITE" id="PS50110">
    <property type="entry name" value="RESPONSE_REGULATORY"/>
    <property type="match status" value="1"/>
</dbReference>
<dbReference type="Pfam" id="PF00196">
    <property type="entry name" value="GerE"/>
    <property type="match status" value="1"/>
</dbReference>
<sequence length="219" mass="23946">MKTVDLMLIEDNPEYREVIRIALADHPEFHLACQYGTAEIALRELKNSDSSFPHLILLDLRLPGMDGLTALEKILSVSPDIKVIVLTQSDLPHDVVRAISLGAAGYLLKTATLEEITDGIAAVMRGDATIDRSVAKHLLDALRKKHQKADPAELLTHRELEVLGLLAEGLVKKEIANELGIRYATVDTHITHIYEKLGVSNAPGAVHQAHRLGLLAPGE</sequence>